<sequence>MAVTSLAIWVPWLSADSHQCESCVSENISPSQFSSLYFCGLKLFWLMPVSMIATLTRLGTTVEDPGLLAPLTRLRRMSWYVETKSSSCTTVRALVYAEDMSSAQLRSMRVVADSTYNLLDVLAGFSMGSSALQALDVIMNRGIASPPPPLAICLCLQTVLAQVEILVI</sequence>
<dbReference type="EMBL" id="KV875094">
    <property type="protein sequence ID" value="OIW33082.1"/>
    <property type="molecule type" value="Genomic_DNA"/>
</dbReference>
<name>A0A1J7JZ18_9PEZI</name>
<dbReference type="AlphaFoldDB" id="A0A1J7JZ18"/>
<protein>
    <submittedName>
        <fullName evidence="1">Uncharacterized protein</fullName>
    </submittedName>
</protein>
<accession>A0A1J7JZ18</accession>
<proteinExistence type="predicted"/>
<dbReference type="InParanoid" id="A0A1J7JZ18"/>
<gene>
    <name evidence="1" type="ORF">CONLIGDRAFT_162392</name>
</gene>
<reference evidence="1 2" key="1">
    <citation type="submission" date="2016-10" db="EMBL/GenBank/DDBJ databases">
        <title>Draft genome sequence of Coniochaeta ligniaria NRRL30616, a lignocellulolytic fungus for bioabatement of inhibitors in plant biomass hydrolysates.</title>
        <authorList>
            <consortium name="DOE Joint Genome Institute"/>
            <person name="Jimenez D.J."/>
            <person name="Hector R.E."/>
            <person name="Riley R."/>
            <person name="Sun H."/>
            <person name="Grigoriev I.V."/>
            <person name="Van Elsas J.D."/>
            <person name="Nichols N.N."/>
        </authorList>
    </citation>
    <scope>NUCLEOTIDE SEQUENCE [LARGE SCALE GENOMIC DNA]</scope>
    <source>
        <strain evidence="1 2">NRRL 30616</strain>
    </source>
</reference>
<keyword evidence="2" id="KW-1185">Reference proteome</keyword>
<evidence type="ECO:0000313" key="1">
    <source>
        <dbReference type="EMBL" id="OIW33082.1"/>
    </source>
</evidence>
<organism evidence="1 2">
    <name type="scientific">Coniochaeta ligniaria NRRL 30616</name>
    <dbReference type="NCBI Taxonomy" id="1408157"/>
    <lineage>
        <taxon>Eukaryota</taxon>
        <taxon>Fungi</taxon>
        <taxon>Dikarya</taxon>
        <taxon>Ascomycota</taxon>
        <taxon>Pezizomycotina</taxon>
        <taxon>Sordariomycetes</taxon>
        <taxon>Sordariomycetidae</taxon>
        <taxon>Coniochaetales</taxon>
        <taxon>Coniochaetaceae</taxon>
        <taxon>Coniochaeta</taxon>
    </lineage>
</organism>
<dbReference type="Proteomes" id="UP000182658">
    <property type="component" value="Unassembled WGS sequence"/>
</dbReference>
<evidence type="ECO:0000313" key="2">
    <source>
        <dbReference type="Proteomes" id="UP000182658"/>
    </source>
</evidence>